<dbReference type="OrthoDB" id="2055438at2"/>
<proteinExistence type="predicted"/>
<evidence type="ECO:0000313" key="2">
    <source>
        <dbReference type="Proteomes" id="UP000095350"/>
    </source>
</evidence>
<organism evidence="1 2">
    <name type="scientific">Roseburia intestinalis</name>
    <dbReference type="NCBI Taxonomy" id="166486"/>
    <lineage>
        <taxon>Bacteria</taxon>
        <taxon>Bacillati</taxon>
        <taxon>Bacillota</taxon>
        <taxon>Clostridia</taxon>
        <taxon>Lachnospirales</taxon>
        <taxon>Lachnospiraceae</taxon>
        <taxon>Roseburia</taxon>
    </lineage>
</organism>
<name>A0A173V7J7_9FIRM</name>
<dbReference type="Proteomes" id="UP000095350">
    <property type="component" value="Unassembled WGS sequence"/>
</dbReference>
<sequence>MLSDVTNEKIKYANCGENRELLIDEIIRIGILDVSGNPIAGCKERICELYKSQPLSQKEFGEKLNALFAPNGYNPVSLPADDHTPYKPFKIVYNNAGLQFMFRDRNDNIHLECIGWNEVARRTGRMIRRREYFANESLLELRKVRERSER</sequence>
<dbReference type="PaxDb" id="166486-ERS852572_02566"/>
<dbReference type="AlphaFoldDB" id="A0A173V7J7"/>
<dbReference type="STRING" id="166486.ERS852572_02566"/>
<evidence type="ECO:0000313" key="1">
    <source>
        <dbReference type="EMBL" id="CUN21848.1"/>
    </source>
</evidence>
<protein>
    <submittedName>
        <fullName evidence="1">Uncharacterized protein</fullName>
    </submittedName>
</protein>
<dbReference type="RefSeq" id="WP_055194956.1">
    <property type="nucleotide sequence ID" value="NZ_CABIYH010000019.1"/>
</dbReference>
<accession>A0A173V7J7</accession>
<reference evidence="1 2" key="1">
    <citation type="submission" date="2015-09" db="EMBL/GenBank/DDBJ databases">
        <authorList>
            <consortium name="Pathogen Informatics"/>
        </authorList>
    </citation>
    <scope>NUCLEOTIDE SEQUENCE [LARGE SCALE GENOMIC DNA]</scope>
    <source>
        <strain evidence="1 2">2789STDY5834960</strain>
    </source>
</reference>
<gene>
    <name evidence="1" type="ORF">ERS852572_02566</name>
</gene>
<dbReference type="EMBL" id="CYXZ01000019">
    <property type="protein sequence ID" value="CUN21848.1"/>
    <property type="molecule type" value="Genomic_DNA"/>
</dbReference>